<dbReference type="EMBL" id="JMPJ01000075">
    <property type="protein sequence ID" value="KFC77409.1"/>
    <property type="molecule type" value="Genomic_DNA"/>
</dbReference>
<organism evidence="1 2">
    <name type="scientific">Ewingella americana (strain ATCC 33852 / DSM 4580 / CCUG 14506 / JCM 5911 / LMG 7869 / NCTC 12157 / CDC 1468-78)</name>
    <dbReference type="NCBI Taxonomy" id="910964"/>
    <lineage>
        <taxon>Bacteria</taxon>
        <taxon>Pseudomonadati</taxon>
        <taxon>Pseudomonadota</taxon>
        <taxon>Gammaproteobacteria</taxon>
        <taxon>Enterobacterales</taxon>
        <taxon>Yersiniaceae</taxon>
        <taxon>Ewingella</taxon>
    </lineage>
</organism>
<dbReference type="Proteomes" id="UP000028640">
    <property type="component" value="Unassembled WGS sequence"/>
</dbReference>
<gene>
    <name evidence="1" type="ORF">GEAM_4260</name>
</gene>
<accession>A0A085G114</accession>
<dbReference type="STRING" id="910964.GEAM_4260"/>
<protein>
    <submittedName>
        <fullName evidence="1">Uncharacterized protein</fullName>
    </submittedName>
</protein>
<evidence type="ECO:0000313" key="1">
    <source>
        <dbReference type="EMBL" id="KFC77409.1"/>
    </source>
</evidence>
<proteinExistence type="predicted"/>
<dbReference type="AlphaFoldDB" id="A0A085G114"/>
<sequence>MVYEYYFYVPDSTPVEILKKKGWAVGECVYVSRNVFDEPEEPEE</sequence>
<evidence type="ECO:0000313" key="2">
    <source>
        <dbReference type="Proteomes" id="UP000028640"/>
    </source>
</evidence>
<keyword evidence="2" id="KW-1185">Reference proteome</keyword>
<comment type="caution">
    <text evidence="1">The sequence shown here is derived from an EMBL/GenBank/DDBJ whole genome shotgun (WGS) entry which is preliminary data.</text>
</comment>
<reference evidence="1 2" key="1">
    <citation type="submission" date="2014-05" db="EMBL/GenBank/DDBJ databases">
        <title>ATOL: Assembling a taxonomically balanced genome-scale reconstruction of the evolutionary history of the Enterobacteriaceae.</title>
        <authorList>
            <person name="Plunkett G.III."/>
            <person name="Neeno-Eckwall E.C."/>
            <person name="Glasner J.D."/>
            <person name="Perna N.T."/>
        </authorList>
    </citation>
    <scope>NUCLEOTIDE SEQUENCE [LARGE SCALE GENOMIC DNA]</scope>
    <source>
        <strain evidence="1 2">ATCC 33852</strain>
    </source>
</reference>
<name>A0A085G114_EWIA3</name>